<dbReference type="SUPFAM" id="SSF52091">
    <property type="entry name" value="SpoIIaa-like"/>
    <property type="match status" value="1"/>
</dbReference>
<dbReference type="Gene3D" id="3.30.750.24">
    <property type="entry name" value="STAS domain"/>
    <property type="match status" value="1"/>
</dbReference>
<feature type="transmembrane region" description="Helical" evidence="5">
    <location>
        <begin position="305"/>
        <end position="322"/>
    </location>
</feature>
<evidence type="ECO:0000259" key="6">
    <source>
        <dbReference type="PROSITE" id="PS50801"/>
    </source>
</evidence>
<feature type="transmembrane region" description="Helical" evidence="5">
    <location>
        <begin position="231"/>
        <end position="252"/>
    </location>
</feature>
<dbReference type="AlphaFoldDB" id="A0AAW9HY21"/>
<feature type="transmembrane region" description="Helical" evidence="5">
    <location>
        <begin position="272"/>
        <end position="293"/>
    </location>
</feature>
<feature type="transmembrane region" description="Helical" evidence="5">
    <location>
        <begin position="381"/>
        <end position="399"/>
    </location>
</feature>
<evidence type="ECO:0000313" key="7">
    <source>
        <dbReference type="EMBL" id="MDY5155292.1"/>
    </source>
</evidence>
<feature type="domain" description="STAS" evidence="6">
    <location>
        <begin position="414"/>
        <end position="501"/>
    </location>
</feature>
<dbReference type="PROSITE" id="PS50801">
    <property type="entry name" value="STAS"/>
    <property type="match status" value="1"/>
</dbReference>
<organism evidence="7 8">
    <name type="scientific">Actinotignum urinale</name>
    <dbReference type="NCBI Taxonomy" id="190146"/>
    <lineage>
        <taxon>Bacteria</taxon>
        <taxon>Bacillati</taxon>
        <taxon>Actinomycetota</taxon>
        <taxon>Actinomycetes</taxon>
        <taxon>Actinomycetales</taxon>
        <taxon>Actinomycetaceae</taxon>
        <taxon>Actinotignum</taxon>
    </lineage>
</organism>
<accession>A0AAW9HY21</accession>
<feature type="transmembrane region" description="Helical" evidence="5">
    <location>
        <begin position="178"/>
        <end position="198"/>
    </location>
</feature>
<dbReference type="InterPro" id="IPR052706">
    <property type="entry name" value="Membrane-Transporter-like"/>
</dbReference>
<sequence>MKTKQIHDYKAEPSLLSIVKKPRIMIREILAGLVTAFALIPEAISFAVIAGVDPKMGLYGSFILAISLAIIGGRPAMITGAAGATALVIAPLMKNYGLDYFVASIILAGVFQLILAGMGVAKLMRFIPRAVMVGFVNGLAILIFSAQLPELIHVPTAVYPLVALGIIIIIFWPKLTKAVPAPLIAIIVLTGITMFWNVQVPTVKDRGELPTSLPEIFLPQVPLTFETFKIIAPYALGMALVGLMETLLTAKLVDDMTDTHSNKTRESLGQGFANVLSAFFGGMGGCAMIGQTMINVKISGGRTRLSSFACGASLLILVLSLGEIVGQIPMAALVAVMIMVCVGTFDWHSIHPNTLKKLPFTYNVVMVSTVVSVVVTNNLAVGVILGVVIASLIFVHNVAHLFEVEREIIDDGGDDVANYHVHGQLFFASSNDLTTFFSYSKDPARVRIDMSDTNIWDTSTVGALDAITTKYEKLGKTVEFVGMQEASHNIHSRITGSTGME</sequence>
<evidence type="ECO:0000256" key="5">
    <source>
        <dbReference type="SAM" id="Phobius"/>
    </source>
</evidence>
<dbReference type="InterPro" id="IPR002645">
    <property type="entry name" value="STAS_dom"/>
</dbReference>
<comment type="caution">
    <text evidence="7">The sequence shown here is derived from an EMBL/GenBank/DDBJ whole genome shotgun (WGS) entry which is preliminary data.</text>
</comment>
<dbReference type="PANTHER" id="PTHR43310">
    <property type="entry name" value="SULFATE TRANSPORTER YBAR-RELATED"/>
    <property type="match status" value="1"/>
</dbReference>
<feature type="transmembrane region" description="Helical" evidence="5">
    <location>
        <begin position="126"/>
        <end position="144"/>
    </location>
</feature>
<dbReference type="Pfam" id="PF01740">
    <property type="entry name" value="STAS"/>
    <property type="match status" value="1"/>
</dbReference>
<reference evidence="7" key="1">
    <citation type="submission" date="2023-10" db="EMBL/GenBank/DDBJ databases">
        <title>Whole Genome based description of the genera Actinobaculum and Actinotignum reveals a complex phylogenetic relationship within the species included in the genus Actinotignum.</title>
        <authorList>
            <person name="Jensen C.S."/>
            <person name="Dargis R."/>
            <person name="Kemp M."/>
            <person name="Christensen J.J."/>
        </authorList>
    </citation>
    <scope>NUCLEOTIDE SEQUENCE</scope>
    <source>
        <strain evidence="7">SLA_B511</strain>
    </source>
</reference>
<dbReference type="Pfam" id="PF00916">
    <property type="entry name" value="Sulfate_transp"/>
    <property type="match status" value="1"/>
</dbReference>
<evidence type="ECO:0000256" key="1">
    <source>
        <dbReference type="ARBA" id="ARBA00004141"/>
    </source>
</evidence>
<dbReference type="CDD" id="cd07042">
    <property type="entry name" value="STAS_SulP_like_sulfate_transporter"/>
    <property type="match status" value="1"/>
</dbReference>
<dbReference type="Proteomes" id="UP001281731">
    <property type="component" value="Unassembled WGS sequence"/>
</dbReference>
<dbReference type="EMBL" id="JAWNGC010000007">
    <property type="protein sequence ID" value="MDY5155292.1"/>
    <property type="molecule type" value="Genomic_DNA"/>
</dbReference>
<evidence type="ECO:0000256" key="4">
    <source>
        <dbReference type="ARBA" id="ARBA00023136"/>
    </source>
</evidence>
<dbReference type="GO" id="GO:0016020">
    <property type="term" value="C:membrane"/>
    <property type="evidence" value="ECO:0007669"/>
    <property type="project" value="UniProtKB-SubCell"/>
</dbReference>
<evidence type="ECO:0000256" key="2">
    <source>
        <dbReference type="ARBA" id="ARBA00022692"/>
    </source>
</evidence>
<dbReference type="InterPro" id="IPR036513">
    <property type="entry name" value="STAS_dom_sf"/>
</dbReference>
<feature type="transmembrane region" description="Helical" evidence="5">
    <location>
        <begin position="328"/>
        <end position="347"/>
    </location>
</feature>
<proteinExistence type="predicted"/>
<keyword evidence="2 5" id="KW-0812">Transmembrane</keyword>
<dbReference type="PANTHER" id="PTHR43310:SF1">
    <property type="entry name" value="SULFATE TRANSPORTER YBAR-RELATED"/>
    <property type="match status" value="1"/>
</dbReference>
<evidence type="ECO:0000256" key="3">
    <source>
        <dbReference type="ARBA" id="ARBA00022989"/>
    </source>
</evidence>
<dbReference type="InterPro" id="IPR011547">
    <property type="entry name" value="SLC26A/SulP_dom"/>
</dbReference>
<evidence type="ECO:0000313" key="8">
    <source>
        <dbReference type="Proteomes" id="UP001281731"/>
    </source>
</evidence>
<feature type="transmembrane region" description="Helical" evidence="5">
    <location>
        <begin position="29"/>
        <end position="52"/>
    </location>
</feature>
<feature type="transmembrane region" description="Helical" evidence="5">
    <location>
        <begin position="151"/>
        <end position="172"/>
    </location>
</feature>
<name>A0AAW9HY21_9ACTO</name>
<dbReference type="RefSeq" id="WP_022866784.1">
    <property type="nucleotide sequence ID" value="NZ_JAWNFQ010000009.1"/>
</dbReference>
<comment type="subcellular location">
    <subcellularLocation>
        <location evidence="1">Membrane</location>
        <topology evidence="1">Multi-pass membrane protein</topology>
    </subcellularLocation>
</comment>
<protein>
    <submittedName>
        <fullName evidence="7">SulP family inorganic anion transporter</fullName>
    </submittedName>
</protein>
<feature type="transmembrane region" description="Helical" evidence="5">
    <location>
        <begin position="100"/>
        <end position="120"/>
    </location>
</feature>
<keyword evidence="4 5" id="KW-0472">Membrane</keyword>
<keyword evidence="3 5" id="KW-1133">Transmembrane helix</keyword>
<gene>
    <name evidence="7" type="ORF">R6G80_06080</name>
</gene>